<dbReference type="Proteomes" id="UP000235965">
    <property type="component" value="Unassembled WGS sequence"/>
</dbReference>
<organism evidence="2 3">
    <name type="scientific">Cryptotermes secundus</name>
    <dbReference type="NCBI Taxonomy" id="105785"/>
    <lineage>
        <taxon>Eukaryota</taxon>
        <taxon>Metazoa</taxon>
        <taxon>Ecdysozoa</taxon>
        <taxon>Arthropoda</taxon>
        <taxon>Hexapoda</taxon>
        <taxon>Insecta</taxon>
        <taxon>Pterygota</taxon>
        <taxon>Neoptera</taxon>
        <taxon>Polyneoptera</taxon>
        <taxon>Dictyoptera</taxon>
        <taxon>Blattodea</taxon>
        <taxon>Blattoidea</taxon>
        <taxon>Termitoidae</taxon>
        <taxon>Kalotermitidae</taxon>
        <taxon>Cryptotermitinae</taxon>
        <taxon>Cryptotermes</taxon>
    </lineage>
</organism>
<dbReference type="InParanoid" id="A0A2J7QWH1"/>
<evidence type="ECO:0000313" key="3">
    <source>
        <dbReference type="Proteomes" id="UP000235965"/>
    </source>
</evidence>
<sequence>MSVSKSFKVAGQAGRPSITTDEKIQQAREMVLANRRVAIDEVACSLQIIHDSAQSNHPRRTRLP</sequence>
<keyword evidence="3" id="KW-1185">Reference proteome</keyword>
<dbReference type="EMBL" id="NEVH01009765">
    <property type="protein sequence ID" value="PNF32930.1"/>
    <property type="molecule type" value="Genomic_DNA"/>
</dbReference>
<protein>
    <submittedName>
        <fullName evidence="2">Uncharacterized protein</fullName>
    </submittedName>
</protein>
<reference evidence="2 3" key="1">
    <citation type="submission" date="2017-12" db="EMBL/GenBank/DDBJ databases">
        <title>Hemimetabolous genomes reveal molecular basis of termite eusociality.</title>
        <authorList>
            <person name="Harrison M.C."/>
            <person name="Jongepier E."/>
            <person name="Robertson H.M."/>
            <person name="Arning N."/>
            <person name="Bitard-Feildel T."/>
            <person name="Chao H."/>
            <person name="Childers C.P."/>
            <person name="Dinh H."/>
            <person name="Doddapaneni H."/>
            <person name="Dugan S."/>
            <person name="Gowin J."/>
            <person name="Greiner C."/>
            <person name="Han Y."/>
            <person name="Hu H."/>
            <person name="Hughes D.S.T."/>
            <person name="Huylmans A.-K."/>
            <person name="Kemena C."/>
            <person name="Kremer L.P.M."/>
            <person name="Lee S.L."/>
            <person name="Lopez-Ezquerra A."/>
            <person name="Mallet L."/>
            <person name="Monroy-Kuhn J.M."/>
            <person name="Moser A."/>
            <person name="Murali S.C."/>
            <person name="Muzny D.M."/>
            <person name="Otani S."/>
            <person name="Piulachs M.-D."/>
            <person name="Poelchau M."/>
            <person name="Qu J."/>
            <person name="Schaub F."/>
            <person name="Wada-Katsumata A."/>
            <person name="Worley K.C."/>
            <person name="Xie Q."/>
            <person name="Ylla G."/>
            <person name="Poulsen M."/>
            <person name="Gibbs R.A."/>
            <person name="Schal C."/>
            <person name="Richards S."/>
            <person name="Belles X."/>
            <person name="Korb J."/>
            <person name="Bornberg-Bauer E."/>
        </authorList>
    </citation>
    <scope>NUCLEOTIDE SEQUENCE [LARGE SCALE GENOMIC DNA]</scope>
    <source>
        <tissue evidence="2">Whole body</tissue>
    </source>
</reference>
<feature type="region of interest" description="Disordered" evidence="1">
    <location>
        <begin position="1"/>
        <end position="21"/>
    </location>
</feature>
<accession>A0A2J7QWH1</accession>
<evidence type="ECO:0000313" key="2">
    <source>
        <dbReference type="EMBL" id="PNF32930.1"/>
    </source>
</evidence>
<proteinExistence type="predicted"/>
<gene>
    <name evidence="2" type="ORF">B7P43_G01869</name>
</gene>
<evidence type="ECO:0000256" key="1">
    <source>
        <dbReference type="SAM" id="MobiDB-lite"/>
    </source>
</evidence>
<name>A0A2J7QWH1_9NEOP</name>
<comment type="caution">
    <text evidence="2">The sequence shown here is derived from an EMBL/GenBank/DDBJ whole genome shotgun (WGS) entry which is preliminary data.</text>
</comment>
<dbReference type="AlphaFoldDB" id="A0A2J7QWH1"/>